<feature type="coiled-coil region" evidence="1">
    <location>
        <begin position="71"/>
        <end position="98"/>
    </location>
</feature>
<dbReference type="EMBL" id="CAJNDS010001424">
    <property type="protein sequence ID" value="CAE7259101.1"/>
    <property type="molecule type" value="Genomic_DNA"/>
</dbReference>
<protein>
    <submittedName>
        <fullName evidence="2">Uncharacterized protein</fullName>
    </submittedName>
</protein>
<evidence type="ECO:0000256" key="1">
    <source>
        <dbReference type="SAM" id="Coils"/>
    </source>
</evidence>
<dbReference type="OrthoDB" id="433062at2759"/>
<comment type="caution">
    <text evidence="2">The sequence shown here is derived from an EMBL/GenBank/DDBJ whole genome shotgun (WGS) entry which is preliminary data.</text>
</comment>
<organism evidence="2 3">
    <name type="scientific">Symbiodinium natans</name>
    <dbReference type="NCBI Taxonomy" id="878477"/>
    <lineage>
        <taxon>Eukaryota</taxon>
        <taxon>Sar</taxon>
        <taxon>Alveolata</taxon>
        <taxon>Dinophyceae</taxon>
        <taxon>Suessiales</taxon>
        <taxon>Symbiodiniaceae</taxon>
        <taxon>Symbiodinium</taxon>
    </lineage>
</organism>
<keyword evidence="3" id="KW-1185">Reference proteome</keyword>
<dbReference type="Proteomes" id="UP000604046">
    <property type="component" value="Unassembled WGS sequence"/>
</dbReference>
<proteinExistence type="predicted"/>
<reference evidence="2" key="1">
    <citation type="submission" date="2021-02" db="EMBL/GenBank/DDBJ databases">
        <authorList>
            <person name="Dougan E. K."/>
            <person name="Rhodes N."/>
            <person name="Thang M."/>
            <person name="Chan C."/>
        </authorList>
    </citation>
    <scope>NUCLEOTIDE SEQUENCE</scope>
</reference>
<keyword evidence="1" id="KW-0175">Coiled coil</keyword>
<evidence type="ECO:0000313" key="3">
    <source>
        <dbReference type="Proteomes" id="UP000604046"/>
    </source>
</evidence>
<accession>A0A812M8X7</accession>
<sequence length="99" mass="11411">MRMTAPDGSPYEADVLEVYSGILAEIRSFAPRPEEVTKGIMDRWETMRRNLSEAIVDFKKDCEMHPYTKEGHLAKLQLDDLEAQMRQLLEELAEKAGIR</sequence>
<gene>
    <name evidence="2" type="ORF">SNAT2548_LOCUS13499</name>
</gene>
<dbReference type="AlphaFoldDB" id="A0A812M8X7"/>
<evidence type="ECO:0000313" key="2">
    <source>
        <dbReference type="EMBL" id="CAE7259101.1"/>
    </source>
</evidence>
<name>A0A812M8X7_9DINO</name>